<keyword evidence="2" id="KW-1185">Reference proteome</keyword>
<comment type="caution">
    <text evidence="1">The sequence shown here is derived from an EMBL/GenBank/DDBJ whole genome shotgun (WGS) entry which is preliminary data.</text>
</comment>
<sequence length="426" mass="47107">MPPHVVTMTESKVRESDLLPLELWDIVLSHVGCETRTLLDCSLVCRTWLPMARKYRFMAVNLFSKISPEMPPPNSPLLLCDPSSTILPYVRCIRLVEGLVPKSLVDRLTTNSPADMGKFGGLAWLDDILPTIRVDDLTALRYLDLLEIRWDELTAASRTSLKRLCRNVTMLQHFSSSTIQAGGSVLAVELLLASPSLRVFTFESSENSDGLNLAPPQRPLNVALYSNMPKVTPPLTRLSVKGHLGEVLAGLQLVCPKMPLEDLTLAKITQEDEGLAISFAQSCADTLTNLSLEYEKMDAPVYEPAICFNDGISGLTSLRAFTLKVHLQHIPSILRHIQSRDLKHLTLETSARTLSASDLDDLAHVLTTGVLATARPNVTIICFPLRDIRSDAAAMADMSNKLATSLKDLEKEGRLDILWPIPRPRV</sequence>
<protein>
    <recommendedName>
        <fullName evidence="3">F-box domain-containing protein</fullName>
    </recommendedName>
</protein>
<evidence type="ECO:0008006" key="3">
    <source>
        <dbReference type="Google" id="ProtNLM"/>
    </source>
</evidence>
<dbReference type="InterPro" id="IPR036047">
    <property type="entry name" value="F-box-like_dom_sf"/>
</dbReference>
<reference evidence="1 2" key="1">
    <citation type="journal article" date="2021" name="Environ. Microbiol.">
        <title>Gene family expansions and transcriptome signatures uncover fungal adaptations to wood decay.</title>
        <authorList>
            <person name="Hage H."/>
            <person name="Miyauchi S."/>
            <person name="Viragh M."/>
            <person name="Drula E."/>
            <person name="Min B."/>
            <person name="Chaduli D."/>
            <person name="Navarro D."/>
            <person name="Favel A."/>
            <person name="Norest M."/>
            <person name="Lesage-Meessen L."/>
            <person name="Balint B."/>
            <person name="Merenyi Z."/>
            <person name="de Eugenio L."/>
            <person name="Morin E."/>
            <person name="Martinez A.T."/>
            <person name="Baldrian P."/>
            <person name="Stursova M."/>
            <person name="Martinez M.J."/>
            <person name="Novotny C."/>
            <person name="Magnuson J.K."/>
            <person name="Spatafora J.W."/>
            <person name="Maurice S."/>
            <person name="Pangilinan J."/>
            <person name="Andreopoulos W."/>
            <person name="LaButti K."/>
            <person name="Hundley H."/>
            <person name="Na H."/>
            <person name="Kuo A."/>
            <person name="Barry K."/>
            <person name="Lipzen A."/>
            <person name="Henrissat B."/>
            <person name="Riley R."/>
            <person name="Ahrendt S."/>
            <person name="Nagy L.G."/>
            <person name="Grigoriev I.V."/>
            <person name="Martin F."/>
            <person name="Rosso M.N."/>
        </authorList>
    </citation>
    <scope>NUCLEOTIDE SEQUENCE [LARGE SCALE GENOMIC DNA]</scope>
    <source>
        <strain evidence="1 2">CIRM-BRFM 1785</strain>
    </source>
</reference>
<dbReference type="GeneID" id="72009844"/>
<dbReference type="RefSeq" id="XP_047774227.1">
    <property type="nucleotide sequence ID" value="XM_047929112.1"/>
</dbReference>
<evidence type="ECO:0000313" key="2">
    <source>
        <dbReference type="Proteomes" id="UP000814176"/>
    </source>
</evidence>
<name>A0ABQ8K2M7_9APHY</name>
<organism evidence="1 2">
    <name type="scientific">Rhodofomes roseus</name>
    <dbReference type="NCBI Taxonomy" id="34475"/>
    <lineage>
        <taxon>Eukaryota</taxon>
        <taxon>Fungi</taxon>
        <taxon>Dikarya</taxon>
        <taxon>Basidiomycota</taxon>
        <taxon>Agaricomycotina</taxon>
        <taxon>Agaricomycetes</taxon>
        <taxon>Polyporales</taxon>
        <taxon>Rhodofomes</taxon>
    </lineage>
</organism>
<dbReference type="EMBL" id="JADCUA010000028">
    <property type="protein sequence ID" value="KAH9830980.1"/>
    <property type="molecule type" value="Genomic_DNA"/>
</dbReference>
<dbReference type="SUPFAM" id="SSF81383">
    <property type="entry name" value="F-box domain"/>
    <property type="match status" value="1"/>
</dbReference>
<proteinExistence type="predicted"/>
<evidence type="ECO:0000313" key="1">
    <source>
        <dbReference type="EMBL" id="KAH9830980.1"/>
    </source>
</evidence>
<dbReference type="Proteomes" id="UP000814176">
    <property type="component" value="Unassembled WGS sequence"/>
</dbReference>
<gene>
    <name evidence="1" type="ORF">C8Q71DRAFT_910990</name>
</gene>
<accession>A0ABQ8K2M7</accession>